<dbReference type="InterPro" id="IPR006558">
    <property type="entry name" value="LamG-like"/>
</dbReference>
<evidence type="ECO:0000259" key="3">
    <source>
        <dbReference type="SMART" id="SM00560"/>
    </source>
</evidence>
<dbReference type="InterPro" id="IPR008928">
    <property type="entry name" value="6-hairpin_glycosidase_sf"/>
</dbReference>
<accession>A0A1Q2HNQ3</accession>
<dbReference type="Pfam" id="PF13385">
    <property type="entry name" value="Laminin_G_3"/>
    <property type="match status" value="1"/>
</dbReference>
<organism evidence="4 5">
    <name type="scientific">Sedimentisphaera cyanobacteriorum</name>
    <dbReference type="NCBI Taxonomy" id="1940790"/>
    <lineage>
        <taxon>Bacteria</taxon>
        <taxon>Pseudomonadati</taxon>
        <taxon>Planctomycetota</taxon>
        <taxon>Phycisphaerae</taxon>
        <taxon>Sedimentisphaerales</taxon>
        <taxon>Sedimentisphaeraceae</taxon>
        <taxon>Sedimentisphaera</taxon>
    </lineage>
</organism>
<feature type="domain" description="LamG-like jellyroll fold" evidence="3">
    <location>
        <begin position="790"/>
        <end position="920"/>
    </location>
</feature>
<dbReference type="STRING" id="1940790.L21SP3_00755"/>
<evidence type="ECO:0000256" key="1">
    <source>
        <dbReference type="ARBA" id="ARBA00022729"/>
    </source>
</evidence>
<dbReference type="GO" id="GO:0005975">
    <property type="term" value="P:carbohydrate metabolic process"/>
    <property type="evidence" value="ECO:0007669"/>
    <property type="project" value="InterPro"/>
</dbReference>
<dbReference type="SUPFAM" id="SSF49899">
    <property type="entry name" value="Concanavalin A-like lectins/glucanases"/>
    <property type="match status" value="1"/>
</dbReference>
<dbReference type="SMART" id="SM00560">
    <property type="entry name" value="LamGL"/>
    <property type="match status" value="1"/>
</dbReference>
<keyword evidence="2" id="KW-1015">Disulfide bond</keyword>
<dbReference type="Gene3D" id="2.60.120.200">
    <property type="match status" value="1"/>
</dbReference>
<evidence type="ECO:0000313" key="5">
    <source>
        <dbReference type="Proteomes" id="UP000188273"/>
    </source>
</evidence>
<evidence type="ECO:0000256" key="2">
    <source>
        <dbReference type="ARBA" id="ARBA00023157"/>
    </source>
</evidence>
<dbReference type="AlphaFoldDB" id="A0A1Q2HNQ3"/>
<dbReference type="SUPFAM" id="SSF48208">
    <property type="entry name" value="Six-hairpin glycosidases"/>
    <property type="match status" value="1"/>
</dbReference>
<dbReference type="KEGG" id="pbu:L21SP3_00755"/>
<gene>
    <name evidence="4" type="ORF">L21SP3_00755</name>
</gene>
<keyword evidence="1" id="KW-0732">Signal</keyword>
<sequence length="969" mass="109505">MIKKYSAIYFSIIICVLSLLSLSYSAELTSGNAALEITKENGISLKINGETRFQRSRPAEAEWIDGRGDSTWTKNKYYEIQSDSDSKVRCKGIADSPNGSRLIFTDIFESRNKDNCFYLERNVDVLAIKGDDKGFSTRFGLKTALQHSILDFNYLSPGILYKQNKQAPDGAIASYPKLQTDDDFFFFTTHCPLGPFIMMQHIGDEYRLTLAQEDAEPSSSFSGDDFRPRIIDEKLQYGALGIRKEPKPLIGFVFPGTEQDRTYVGGGGKRTLRSHPLKQGITHNYNLILKAGSSPDFNRAAENTIDYFWEVYNPSNNILSVDMKKAYEANISLIYDLCEPRGPENIRGIPWGDIDIISGELKNPSYQMGWIGAQIEGAYHLIRYGHEHSSETHKTYGVDMIDFWANRSWPDYNELPYKWYAGGWGSHWSQEGDLRHYGDGFFVIMKSYSFEKNRGAEHSNWIEYCKDFGDWLHENQNSDGSWYNKYDVVDGSNKTANKSRSCFVIPFLIRLYNETRNQVYLDTALRAGNFAFNNSHLHCSYTGGAIDNGNVTDKESVLITMRAFTSLYNVTDNSKWLEAAEQAAKFGITWTYTWNIEIPENNYSKLNLFYEMEYYTSGQGLVALGHSYCDFYAAEHAGDYYQLYKLTNDEKYKIQSELLINNSMQLVDYESSIAFNKTFHEGAAPEGLAGTAMGGYRGNTNNAWLGFCTMGRLTGITDLQDLSEDPNSLSSIIQWKFDDDAKDSSGNSNHGVLHPAEAGSISFVQEGNDGCVEFDNPKDRIVSPLINLGTVFTVAGWIKIDANFTGSWNRFLVTNNINSGFGLFQDLSSMKWKFTVNGDWSLPLAGTMQPGEWQYVAGTFDGQNAKLYLNGELVSGPALLTPPSETDHKIVLGKDSNDWETSFTGRFDECVIYKRALNQQEIRNIYNHQKNPCVFPPEYDLDGDCFVGTSDFFIMASEWLECGRMGTCN</sequence>
<protein>
    <recommendedName>
        <fullName evidence="3">LamG-like jellyroll fold domain-containing protein</fullName>
    </recommendedName>
</protein>
<dbReference type="EMBL" id="CP019633">
    <property type="protein sequence ID" value="AQQ08961.1"/>
    <property type="molecule type" value="Genomic_DNA"/>
</dbReference>
<keyword evidence="5" id="KW-1185">Reference proteome</keyword>
<proteinExistence type="predicted"/>
<reference evidence="5" key="1">
    <citation type="submission" date="2017-02" db="EMBL/GenBank/DDBJ databases">
        <title>Comparative genomics and description of representatives of a novel lineage of planctomycetes thriving in anoxic sediments.</title>
        <authorList>
            <person name="Spring S."/>
            <person name="Bunk B."/>
            <person name="Sproer C."/>
            <person name="Klenk H.-P."/>
        </authorList>
    </citation>
    <scope>NUCLEOTIDE SEQUENCE [LARGE SCALE GENOMIC DNA]</scope>
    <source>
        <strain evidence="5">L21-RPul-D3</strain>
    </source>
</reference>
<dbReference type="Proteomes" id="UP000188273">
    <property type="component" value="Chromosome"/>
</dbReference>
<evidence type="ECO:0000313" key="4">
    <source>
        <dbReference type="EMBL" id="AQQ08961.1"/>
    </source>
</evidence>
<dbReference type="InterPro" id="IPR013320">
    <property type="entry name" value="ConA-like_dom_sf"/>
</dbReference>
<name>A0A1Q2HNQ3_9BACT</name>